<dbReference type="SUPFAM" id="SSF53335">
    <property type="entry name" value="S-adenosyl-L-methionine-dependent methyltransferases"/>
    <property type="match status" value="1"/>
</dbReference>
<dbReference type="PROSITE" id="PS00092">
    <property type="entry name" value="N6_MTASE"/>
    <property type="match status" value="1"/>
</dbReference>
<sequence length="200" mass="22585">MAVMGKRSAFKRRKNDLYRTPWDPVPLLAPHLPTRFRYVEPCAGNGRLIDHLRWIGGTCTEAVDINPGRGDVTQGNALQWTPTAKPRRPLDYIITNPPWSREILHPLILRLSGLCPTWLLFDADWCHTLQAQPYLRHCRKIVSVGRVKWIEGSKHTGKDNCAWHLFTAGSHGRTEFVGRPDAAKKTTPSAGRTTSSRSQS</sequence>
<proteinExistence type="predicted"/>
<dbReference type="EMBL" id="CP010643">
    <property type="protein sequence ID" value="ATG35929.1"/>
    <property type="molecule type" value="Genomic_DNA"/>
</dbReference>
<dbReference type="InterPro" id="IPR029063">
    <property type="entry name" value="SAM-dependent_MTases_sf"/>
</dbReference>
<reference evidence="2 3" key="4">
    <citation type="journal article" date="2018" name="Environ. Microbiol. Rep.">
        <title>Phylogenetic distribution of roseobacticides in the Roseobacter group and their effect on microalgae.</title>
        <authorList>
            <person name="Sonnenschein E.C."/>
            <person name="Phippen C.B."/>
            <person name="Bentzon-Tilia M."/>
            <person name="Rasmussen S.A."/>
            <person name="Nielsen K.F."/>
            <person name="Gram L."/>
        </authorList>
    </citation>
    <scope>NUCLEOTIDE SEQUENCE [LARGE SCALE GENOMIC DNA]</scope>
    <source>
        <strain evidence="2 3">P36</strain>
    </source>
</reference>
<evidence type="ECO:0000313" key="2">
    <source>
        <dbReference type="EMBL" id="ATG35929.1"/>
    </source>
</evidence>
<feature type="compositionally biased region" description="Polar residues" evidence="1">
    <location>
        <begin position="186"/>
        <end position="200"/>
    </location>
</feature>
<name>A0ABM6PDW9_9RHOB</name>
<accession>A0ABM6PDW9</accession>
<protein>
    <recommendedName>
        <fullName evidence="4">Methyltransferase</fullName>
    </recommendedName>
</protein>
<evidence type="ECO:0000313" key="3">
    <source>
        <dbReference type="Proteomes" id="UP000218891"/>
    </source>
</evidence>
<dbReference type="Proteomes" id="UP000218891">
    <property type="component" value="Chromosome"/>
</dbReference>
<evidence type="ECO:0008006" key="4">
    <source>
        <dbReference type="Google" id="ProtNLM"/>
    </source>
</evidence>
<reference evidence="2 3" key="3">
    <citation type="journal article" date="2017" name="Int. J. Syst. Evol. Microbiol.">
        <title>Adaptation of Surface-Associated Bacteria to the Open Ocean: A Genomically Distinct Subpopulation of Phaeobacter gallaeciensis Colonizes Pacific Mesozooplankton.</title>
        <authorList>
            <person name="Freese H.M."/>
            <person name="Methner A."/>
            <person name="Overmann J."/>
        </authorList>
    </citation>
    <scope>NUCLEOTIDE SEQUENCE [LARGE SCALE GENOMIC DNA]</scope>
    <source>
        <strain evidence="2 3">P36</strain>
    </source>
</reference>
<dbReference type="InterPro" id="IPR002052">
    <property type="entry name" value="DNA_methylase_N6_adenine_CS"/>
</dbReference>
<feature type="region of interest" description="Disordered" evidence="1">
    <location>
        <begin position="176"/>
        <end position="200"/>
    </location>
</feature>
<dbReference type="Gene3D" id="3.40.50.150">
    <property type="entry name" value="Vaccinia Virus protein VP39"/>
    <property type="match status" value="1"/>
</dbReference>
<reference evidence="2 3" key="2">
    <citation type="journal article" date="2017" name="Genome Biol. Evol.">
        <title>Trajectories and Drivers of Genome Evolution in Surface-Associated Marine Phaeobacter.</title>
        <authorList>
            <person name="Freese H.M."/>
            <person name="Sikorski J."/>
            <person name="Bunk B."/>
            <person name="Scheuner C."/>
            <person name="Meier-Kolthoff J.P."/>
            <person name="Sproer C."/>
            <person name="Gram L."/>
            <person name="Overmann J."/>
        </authorList>
    </citation>
    <scope>NUCLEOTIDE SEQUENCE [LARGE SCALE GENOMIC DNA]</scope>
    <source>
        <strain evidence="2 3">P36</strain>
    </source>
</reference>
<reference evidence="2 3" key="1">
    <citation type="journal article" date="2017" name="Front. Microbiol.">
        <title>Phaeobacter piscinae sp. nov., a species of the Roseobacter group and potential aquaculture probiont.</title>
        <authorList>
            <person name="Sonnenschein E.C."/>
            <person name="Phippen C.B.W."/>
            <person name="Nielsen K.F."/>
            <person name="Mateiu R.V."/>
            <person name="Melchiorsen J."/>
            <person name="Gram L."/>
            <person name="Overmann J."/>
            <person name="Freese H.M."/>
        </authorList>
    </citation>
    <scope>NUCLEOTIDE SEQUENCE [LARGE SCALE GENOMIC DNA]</scope>
    <source>
        <strain evidence="2 3">P36</strain>
    </source>
</reference>
<organism evidence="2 3">
    <name type="scientific">Phaeobacter piscinae</name>
    <dbReference type="NCBI Taxonomy" id="1580596"/>
    <lineage>
        <taxon>Bacteria</taxon>
        <taxon>Pseudomonadati</taxon>
        <taxon>Pseudomonadota</taxon>
        <taxon>Alphaproteobacteria</taxon>
        <taxon>Rhodobacterales</taxon>
        <taxon>Roseobacteraceae</taxon>
        <taxon>Phaeobacter</taxon>
    </lineage>
</organism>
<evidence type="ECO:0000256" key="1">
    <source>
        <dbReference type="SAM" id="MobiDB-lite"/>
    </source>
</evidence>
<gene>
    <name evidence="2" type="ORF">PhaeoP36_01787</name>
</gene>
<keyword evidence="3" id="KW-1185">Reference proteome</keyword>